<dbReference type="Pfam" id="PF17395">
    <property type="entry name" value="DUF5403"/>
    <property type="match status" value="1"/>
</dbReference>
<dbReference type="Proteomes" id="UP000637578">
    <property type="component" value="Unassembled WGS sequence"/>
</dbReference>
<reference evidence="1" key="2">
    <citation type="submission" date="2020-09" db="EMBL/GenBank/DDBJ databases">
        <authorList>
            <person name="Sun Q."/>
            <person name="Zhou Y."/>
        </authorList>
    </citation>
    <scope>NUCLEOTIDE SEQUENCE</scope>
    <source>
        <strain evidence="1">CGMCC 4.5737</strain>
    </source>
</reference>
<reference evidence="1" key="1">
    <citation type="journal article" date="2014" name="Int. J. Syst. Evol. Microbiol.">
        <title>Complete genome sequence of Corynebacterium casei LMG S-19264T (=DSM 44701T), isolated from a smear-ripened cheese.</title>
        <authorList>
            <consortium name="US DOE Joint Genome Institute (JGI-PGF)"/>
            <person name="Walter F."/>
            <person name="Albersmeier A."/>
            <person name="Kalinowski J."/>
            <person name="Ruckert C."/>
        </authorList>
    </citation>
    <scope>NUCLEOTIDE SEQUENCE</scope>
    <source>
        <strain evidence="1">CGMCC 4.5737</strain>
    </source>
</reference>
<gene>
    <name evidence="1" type="ORF">GCM10012275_39210</name>
</gene>
<accession>A0A8J3CGP8</accession>
<proteinExistence type="predicted"/>
<dbReference type="EMBL" id="BMMK01000019">
    <property type="protein sequence ID" value="GGM64787.1"/>
    <property type="molecule type" value="Genomic_DNA"/>
</dbReference>
<protein>
    <submittedName>
        <fullName evidence="1">Uncharacterized protein</fullName>
    </submittedName>
</protein>
<sequence length="98" mass="10817">MKIDLDSQKKMNHVLKDLEGVQLAVSGKAQTFGGRAKMRLAPHRDRGDAKVVVRRGHVDSYVILDDEAAMSIEFGHFHNVTGEWVEGLYIITGATGLI</sequence>
<dbReference type="AlphaFoldDB" id="A0A8J3CGP8"/>
<evidence type="ECO:0000313" key="1">
    <source>
        <dbReference type="EMBL" id="GGM64787.1"/>
    </source>
</evidence>
<comment type="caution">
    <text evidence="1">The sequence shown here is derived from an EMBL/GenBank/DDBJ whole genome shotgun (WGS) entry which is preliminary data.</text>
</comment>
<dbReference type="RefSeq" id="WP_229686537.1">
    <property type="nucleotide sequence ID" value="NZ_BMMK01000019.1"/>
</dbReference>
<organism evidence="1 2">
    <name type="scientific">Longimycelium tulufanense</name>
    <dbReference type="NCBI Taxonomy" id="907463"/>
    <lineage>
        <taxon>Bacteria</taxon>
        <taxon>Bacillati</taxon>
        <taxon>Actinomycetota</taxon>
        <taxon>Actinomycetes</taxon>
        <taxon>Pseudonocardiales</taxon>
        <taxon>Pseudonocardiaceae</taxon>
        <taxon>Longimycelium</taxon>
    </lineage>
</organism>
<name>A0A8J3CGP8_9PSEU</name>
<dbReference type="InterPro" id="IPR039452">
    <property type="entry name" value="DUF5403"/>
</dbReference>
<evidence type="ECO:0000313" key="2">
    <source>
        <dbReference type="Proteomes" id="UP000637578"/>
    </source>
</evidence>
<keyword evidence="2" id="KW-1185">Reference proteome</keyword>